<evidence type="ECO:0000313" key="2">
    <source>
        <dbReference type="Proteomes" id="UP001596435"/>
    </source>
</evidence>
<keyword evidence="2" id="KW-1185">Reference proteome</keyword>
<name>A0ABW2FVH5_9ACTN</name>
<protein>
    <submittedName>
        <fullName evidence="1">Uncharacterized protein</fullName>
    </submittedName>
</protein>
<gene>
    <name evidence="1" type="ORF">ACFQMG_10575</name>
</gene>
<dbReference type="RefSeq" id="WP_380230953.1">
    <property type="nucleotide sequence ID" value="NZ_JBHSVH010000002.1"/>
</dbReference>
<proteinExistence type="predicted"/>
<evidence type="ECO:0000313" key="1">
    <source>
        <dbReference type="EMBL" id="MFC7180002.1"/>
    </source>
</evidence>
<dbReference type="EMBL" id="JBHTAJ010000015">
    <property type="protein sequence ID" value="MFC7180002.1"/>
    <property type="molecule type" value="Genomic_DNA"/>
</dbReference>
<organism evidence="1 2">
    <name type="scientific">Kitasatospora paranensis</name>
    <dbReference type="NCBI Taxonomy" id="258053"/>
    <lineage>
        <taxon>Bacteria</taxon>
        <taxon>Bacillati</taxon>
        <taxon>Actinomycetota</taxon>
        <taxon>Actinomycetes</taxon>
        <taxon>Kitasatosporales</taxon>
        <taxon>Streptomycetaceae</taxon>
        <taxon>Kitasatospora</taxon>
    </lineage>
</organism>
<sequence>MGALAAVGVVLVLLIVWACVSVHDYLDPAMPDVHGISTSAEVATADRAATTRLDDALAQVRTAVPWMTDAGRSADDLCSTNDNVAFIGERRRWAPVSCMRTSAWFGAFDGSLPEELTRINRALSRAGWTPQATPMDELFRIDQTRMATASPSSGRPRPAYAYGSYRKGDQLLHVEVTQLPLAPFSDHSRIAPVPATAPARPAPNEASTYHREYRSISLDSLIGRAGGENRYVLGVELDAQYYTAPVPGASAPTAPPPDRGYACRTGSGTCVGG</sequence>
<dbReference type="Proteomes" id="UP001596435">
    <property type="component" value="Unassembled WGS sequence"/>
</dbReference>
<reference evidence="2" key="1">
    <citation type="journal article" date="2019" name="Int. J. Syst. Evol. Microbiol.">
        <title>The Global Catalogue of Microorganisms (GCM) 10K type strain sequencing project: providing services to taxonomists for standard genome sequencing and annotation.</title>
        <authorList>
            <consortium name="The Broad Institute Genomics Platform"/>
            <consortium name="The Broad Institute Genome Sequencing Center for Infectious Disease"/>
            <person name="Wu L."/>
            <person name="Ma J."/>
        </authorList>
    </citation>
    <scope>NUCLEOTIDE SEQUENCE [LARGE SCALE GENOMIC DNA]</scope>
    <source>
        <strain evidence="2">CGMCC 1.12859</strain>
    </source>
</reference>
<accession>A0ABW2FVH5</accession>
<comment type="caution">
    <text evidence="1">The sequence shown here is derived from an EMBL/GenBank/DDBJ whole genome shotgun (WGS) entry which is preliminary data.</text>
</comment>